<feature type="domain" description="RCK N-terminal" evidence="13">
    <location>
        <begin position="399"/>
        <end position="518"/>
    </location>
</feature>
<evidence type="ECO:0000256" key="9">
    <source>
        <dbReference type="ARBA" id="ARBA00023065"/>
    </source>
</evidence>
<dbReference type="InterPro" id="IPR003148">
    <property type="entry name" value="RCK_N"/>
</dbReference>
<keyword evidence="6 12" id="KW-0812">Transmembrane</keyword>
<evidence type="ECO:0000256" key="5">
    <source>
        <dbReference type="ARBA" id="ARBA00022538"/>
    </source>
</evidence>
<keyword evidence="9" id="KW-0406">Ion transport</keyword>
<reference evidence="14 15" key="1">
    <citation type="submission" date="2023-07" db="EMBL/GenBank/DDBJ databases">
        <title>Sorghum-associated microbial communities from plants grown in Nebraska, USA.</title>
        <authorList>
            <person name="Schachtman D."/>
        </authorList>
    </citation>
    <scope>NUCLEOTIDE SEQUENCE [LARGE SCALE GENOMIC DNA]</scope>
    <source>
        <strain evidence="14 15">4249</strain>
    </source>
</reference>
<dbReference type="Pfam" id="PF00999">
    <property type="entry name" value="Na_H_Exchanger"/>
    <property type="match status" value="1"/>
</dbReference>
<feature type="transmembrane region" description="Helical" evidence="12">
    <location>
        <begin position="147"/>
        <end position="167"/>
    </location>
</feature>
<feature type="transmembrane region" description="Helical" evidence="12">
    <location>
        <begin position="107"/>
        <end position="126"/>
    </location>
</feature>
<evidence type="ECO:0000313" key="14">
    <source>
        <dbReference type="EMBL" id="MDR7151539.1"/>
    </source>
</evidence>
<comment type="caution">
    <text evidence="14">The sequence shown here is derived from an EMBL/GenBank/DDBJ whole genome shotgun (WGS) entry which is preliminary data.</text>
</comment>
<sequence length="604" mass="64751">MNQAILFLLAALILVPLAVRLNLGSVLGYLLAGVLLGPVGFGLVSDPATILQVSELGVVLMLFVIGLALEPQRLWAMRSAVFGGGALQLGACTLLLMPLGFAMGWTWQAALIGSLAMALSSTAIAVPLLQERNLMARPIGQKGFAMLLFEDIAAIPLLALAALLGSTLGTPTPVSPSAHASGWLGPLMQLGAIAGVVVFGRFVAYPVMRFIAGLPVRELFTGFALLLVLGVAALMQAVGLSMGLGAFIAGVLLASSPYRHALENDILPFKGLLLGLFFIAVGMGMQLDLFLSSPVQVVAGLVIITVLKLVGVWLVLPLVDLHGPSRSQLAILLGQVGEFAFVILATAQAARVLPAEDAALLTLIAALSMPITPLLLMAFDRYARPEGSDRAADTIEDDKPAVLLAGFGRYGQIVARLLLGAGLKPTVIDHDADTVDSARRFGFQVYFGDATQPDLLAAAGVANAKVVVVAIDDAAQVNRLVETLQGQWPHLKIVARARDAVHAMELQEADVHHVQREMFESSLRSGRATLQALGFDAFHARQMADDFRRYSESFVKAARESRHNEDDLIQRVRESREQFEKQMQKDLERQSHRTGDTDWHQERP</sequence>
<protein>
    <submittedName>
        <fullName evidence="14">Glutathione-regulated potassium-efflux system ancillary protein KefC</fullName>
    </submittedName>
</protein>
<dbReference type="PROSITE" id="PS51201">
    <property type="entry name" value="RCK_N"/>
    <property type="match status" value="1"/>
</dbReference>
<keyword evidence="4" id="KW-0050">Antiport</keyword>
<dbReference type="SUPFAM" id="SSF51735">
    <property type="entry name" value="NAD(P)-binding Rossmann-fold domains"/>
    <property type="match status" value="1"/>
</dbReference>
<name>A0ABU1WR72_9BURK</name>
<accession>A0ABU1WR72</accession>
<evidence type="ECO:0000256" key="6">
    <source>
        <dbReference type="ARBA" id="ARBA00022692"/>
    </source>
</evidence>
<dbReference type="InterPro" id="IPR006153">
    <property type="entry name" value="Cation/H_exchanger_TM"/>
</dbReference>
<evidence type="ECO:0000256" key="3">
    <source>
        <dbReference type="ARBA" id="ARBA00022448"/>
    </source>
</evidence>
<feature type="transmembrane region" description="Helical" evidence="12">
    <location>
        <begin position="328"/>
        <end position="347"/>
    </location>
</feature>
<dbReference type="PANTHER" id="PTHR46157">
    <property type="entry name" value="K(+) EFFLUX ANTIPORTER 3, CHLOROPLASTIC"/>
    <property type="match status" value="1"/>
</dbReference>
<feature type="transmembrane region" description="Helical" evidence="12">
    <location>
        <begin position="81"/>
        <end position="101"/>
    </location>
</feature>
<evidence type="ECO:0000256" key="7">
    <source>
        <dbReference type="ARBA" id="ARBA00022958"/>
    </source>
</evidence>
<evidence type="ECO:0000256" key="4">
    <source>
        <dbReference type="ARBA" id="ARBA00022449"/>
    </source>
</evidence>
<evidence type="ECO:0000256" key="1">
    <source>
        <dbReference type="ARBA" id="ARBA00004141"/>
    </source>
</evidence>
<dbReference type="NCBIfam" id="TIGR00932">
    <property type="entry name" value="2a37"/>
    <property type="match status" value="1"/>
</dbReference>
<comment type="subcellular location">
    <subcellularLocation>
        <location evidence="1">Membrane</location>
        <topology evidence="1">Multi-pass membrane protein</topology>
    </subcellularLocation>
</comment>
<evidence type="ECO:0000256" key="12">
    <source>
        <dbReference type="SAM" id="Phobius"/>
    </source>
</evidence>
<keyword evidence="15" id="KW-1185">Reference proteome</keyword>
<keyword evidence="7" id="KW-0630">Potassium</keyword>
<dbReference type="Gene3D" id="3.40.50.720">
    <property type="entry name" value="NAD(P)-binding Rossmann-like Domain"/>
    <property type="match status" value="1"/>
</dbReference>
<dbReference type="InterPro" id="IPR004771">
    <property type="entry name" value="K/H_exchanger"/>
</dbReference>
<feature type="region of interest" description="Disordered" evidence="11">
    <location>
        <begin position="566"/>
        <end position="604"/>
    </location>
</feature>
<dbReference type="PANTHER" id="PTHR46157:SF3">
    <property type="entry name" value="GLUTATHIONE-REGULATED POTASSIUM-EFFLUX SYSTEM PROTEIN KEFC"/>
    <property type="match status" value="1"/>
</dbReference>
<keyword evidence="3" id="KW-0813">Transport</keyword>
<evidence type="ECO:0000256" key="8">
    <source>
        <dbReference type="ARBA" id="ARBA00022989"/>
    </source>
</evidence>
<evidence type="ECO:0000256" key="11">
    <source>
        <dbReference type="SAM" id="MobiDB-lite"/>
    </source>
</evidence>
<organism evidence="14 15">
    <name type="scientific">Hydrogenophaga palleronii</name>
    <dbReference type="NCBI Taxonomy" id="65655"/>
    <lineage>
        <taxon>Bacteria</taxon>
        <taxon>Pseudomonadati</taxon>
        <taxon>Pseudomonadota</taxon>
        <taxon>Betaproteobacteria</taxon>
        <taxon>Burkholderiales</taxon>
        <taxon>Comamonadaceae</taxon>
        <taxon>Hydrogenophaga</taxon>
    </lineage>
</organism>
<evidence type="ECO:0000313" key="15">
    <source>
        <dbReference type="Proteomes" id="UP001265700"/>
    </source>
</evidence>
<keyword evidence="8 12" id="KW-1133">Transmembrane helix</keyword>
<dbReference type="InterPro" id="IPR038770">
    <property type="entry name" value="Na+/solute_symporter_sf"/>
</dbReference>
<dbReference type="Pfam" id="PF02254">
    <property type="entry name" value="TrkA_N"/>
    <property type="match status" value="1"/>
</dbReference>
<dbReference type="InterPro" id="IPR036291">
    <property type="entry name" value="NAD(P)-bd_dom_sf"/>
</dbReference>
<dbReference type="EMBL" id="JAVDWU010000007">
    <property type="protein sequence ID" value="MDR7151539.1"/>
    <property type="molecule type" value="Genomic_DNA"/>
</dbReference>
<gene>
    <name evidence="14" type="ORF">J2W49_003515</name>
</gene>
<keyword evidence="5" id="KW-0633">Potassium transport</keyword>
<feature type="transmembrane region" description="Helical" evidence="12">
    <location>
        <begin position="298"/>
        <end position="316"/>
    </location>
</feature>
<evidence type="ECO:0000256" key="2">
    <source>
        <dbReference type="ARBA" id="ARBA00005551"/>
    </source>
</evidence>
<evidence type="ECO:0000259" key="13">
    <source>
        <dbReference type="PROSITE" id="PS51201"/>
    </source>
</evidence>
<feature type="transmembrane region" description="Helical" evidence="12">
    <location>
        <begin position="219"/>
        <end position="252"/>
    </location>
</feature>
<dbReference type="Proteomes" id="UP001265700">
    <property type="component" value="Unassembled WGS sequence"/>
</dbReference>
<evidence type="ECO:0000256" key="10">
    <source>
        <dbReference type="ARBA" id="ARBA00023136"/>
    </source>
</evidence>
<keyword evidence="10 12" id="KW-0472">Membrane</keyword>
<feature type="transmembrane region" description="Helical" evidence="12">
    <location>
        <begin position="48"/>
        <end position="69"/>
    </location>
</feature>
<dbReference type="RefSeq" id="WP_310319094.1">
    <property type="nucleotide sequence ID" value="NZ_JAVDWU010000007.1"/>
</dbReference>
<comment type="similarity">
    <text evidence="2">Belongs to the monovalent cation:proton antiporter 2 (CPA2) transporter (TC 2.A.37) family.</text>
</comment>
<dbReference type="Gene3D" id="1.20.1530.20">
    <property type="match status" value="1"/>
</dbReference>
<feature type="transmembrane region" description="Helical" evidence="12">
    <location>
        <begin position="359"/>
        <end position="379"/>
    </location>
</feature>
<feature type="transmembrane region" description="Helical" evidence="12">
    <location>
        <begin position="187"/>
        <end position="207"/>
    </location>
</feature>
<proteinExistence type="inferred from homology"/>
<feature type="transmembrane region" description="Helical" evidence="12">
    <location>
        <begin position="272"/>
        <end position="291"/>
    </location>
</feature>